<proteinExistence type="predicted"/>
<dbReference type="PROSITE" id="PS51012">
    <property type="entry name" value="ABC_TM2"/>
    <property type="match status" value="1"/>
</dbReference>
<feature type="transmembrane region" description="Helical" evidence="5">
    <location>
        <begin position="21"/>
        <end position="40"/>
    </location>
</feature>
<dbReference type="AlphaFoldDB" id="A0A919RHF3"/>
<dbReference type="GO" id="GO:0016020">
    <property type="term" value="C:membrane"/>
    <property type="evidence" value="ECO:0007669"/>
    <property type="project" value="UniProtKB-SubCell"/>
</dbReference>
<feature type="transmembrane region" description="Helical" evidence="5">
    <location>
        <begin position="162"/>
        <end position="182"/>
    </location>
</feature>
<feature type="transmembrane region" description="Helical" evidence="5">
    <location>
        <begin position="202"/>
        <end position="224"/>
    </location>
</feature>
<dbReference type="GO" id="GO:0140359">
    <property type="term" value="F:ABC-type transporter activity"/>
    <property type="evidence" value="ECO:0007669"/>
    <property type="project" value="InterPro"/>
</dbReference>
<dbReference type="InterPro" id="IPR013525">
    <property type="entry name" value="ABC2_TM"/>
</dbReference>
<evidence type="ECO:0000256" key="5">
    <source>
        <dbReference type="SAM" id="Phobius"/>
    </source>
</evidence>
<keyword evidence="8" id="KW-1185">Reference proteome</keyword>
<feature type="transmembrane region" description="Helical" evidence="5">
    <location>
        <begin position="270"/>
        <end position="289"/>
    </location>
</feature>
<feature type="transmembrane region" description="Helical" evidence="5">
    <location>
        <begin position="236"/>
        <end position="258"/>
    </location>
</feature>
<keyword evidence="4 5" id="KW-0472">Membrane</keyword>
<dbReference type="Proteomes" id="UP000606172">
    <property type="component" value="Unassembled WGS sequence"/>
</dbReference>
<dbReference type="InterPro" id="IPR052902">
    <property type="entry name" value="ABC-2_transporter"/>
</dbReference>
<evidence type="ECO:0000259" key="6">
    <source>
        <dbReference type="PROSITE" id="PS51012"/>
    </source>
</evidence>
<evidence type="ECO:0000256" key="4">
    <source>
        <dbReference type="ARBA" id="ARBA00023136"/>
    </source>
</evidence>
<sequence>MNALSSLSRAMLLGFLRDKASVFFTILFPLMFLLLFGVLLQDPGVSKSDVVQIGAVPIVDQMPADARARIGEVAALTKSTDREDALAKVRTGDIDAVVEQTGDTVVLHYSAADQVRAGSVRGVFDSLIMSANTADRPPKYSLDSRQVEDASLKPIQYLTPGLLGWAVAMGATFGAAMTLVTWRQKKILRRLRLSPAPTGAVVAARVGVSVGLALVQTAIFIGVAMTPYFGLTLSPFWWMSIPLVIAGTLAFLSVGLLAGGVAKTAEGASGIANLVVLPMAFLSGAFFPMEGAPSWLQAVSQVMPLRYLNEGMIDVMVRGQGPSAVLMEMGVLLGFTAVVSIIVVKVFRWDDV</sequence>
<evidence type="ECO:0000256" key="3">
    <source>
        <dbReference type="ARBA" id="ARBA00022989"/>
    </source>
</evidence>
<evidence type="ECO:0000313" key="7">
    <source>
        <dbReference type="EMBL" id="GII93653.1"/>
    </source>
</evidence>
<protein>
    <submittedName>
        <fullName evidence="7">Transport permease protein</fullName>
    </submittedName>
</protein>
<dbReference type="PANTHER" id="PTHR43027">
    <property type="entry name" value="DOXORUBICIN RESISTANCE ABC TRANSPORTER PERMEASE PROTEIN DRRC-RELATED"/>
    <property type="match status" value="1"/>
</dbReference>
<reference evidence="7" key="1">
    <citation type="submission" date="2021-01" db="EMBL/GenBank/DDBJ databases">
        <title>Whole genome shotgun sequence of Sinosporangium siamense NBRC 109515.</title>
        <authorList>
            <person name="Komaki H."/>
            <person name="Tamura T."/>
        </authorList>
    </citation>
    <scope>NUCLEOTIDE SEQUENCE</scope>
    <source>
        <strain evidence="7">NBRC 109515</strain>
    </source>
</reference>
<comment type="subcellular location">
    <subcellularLocation>
        <location evidence="1">Membrane</location>
        <topology evidence="1">Multi-pass membrane protein</topology>
    </subcellularLocation>
</comment>
<dbReference type="EMBL" id="BOOW01000023">
    <property type="protein sequence ID" value="GII93653.1"/>
    <property type="molecule type" value="Genomic_DNA"/>
</dbReference>
<organism evidence="7 8">
    <name type="scientific">Sinosporangium siamense</name>
    <dbReference type="NCBI Taxonomy" id="1367973"/>
    <lineage>
        <taxon>Bacteria</taxon>
        <taxon>Bacillati</taxon>
        <taxon>Actinomycetota</taxon>
        <taxon>Actinomycetes</taxon>
        <taxon>Streptosporangiales</taxon>
        <taxon>Streptosporangiaceae</taxon>
        <taxon>Sinosporangium</taxon>
    </lineage>
</organism>
<accession>A0A919RHF3</accession>
<dbReference type="InterPro" id="IPR047817">
    <property type="entry name" value="ABC2_TM_bact-type"/>
</dbReference>
<gene>
    <name evidence="7" type="ORF">Ssi02_38840</name>
</gene>
<comment type="caution">
    <text evidence="7">The sequence shown here is derived from an EMBL/GenBank/DDBJ whole genome shotgun (WGS) entry which is preliminary data.</text>
</comment>
<keyword evidence="3 5" id="KW-1133">Transmembrane helix</keyword>
<dbReference type="Pfam" id="PF12698">
    <property type="entry name" value="ABC2_membrane_3"/>
    <property type="match status" value="1"/>
</dbReference>
<evidence type="ECO:0000256" key="2">
    <source>
        <dbReference type="ARBA" id="ARBA00022692"/>
    </source>
</evidence>
<evidence type="ECO:0000256" key="1">
    <source>
        <dbReference type="ARBA" id="ARBA00004141"/>
    </source>
</evidence>
<name>A0A919RHF3_9ACTN</name>
<feature type="transmembrane region" description="Helical" evidence="5">
    <location>
        <begin position="324"/>
        <end position="347"/>
    </location>
</feature>
<keyword evidence="2 5" id="KW-0812">Transmembrane</keyword>
<evidence type="ECO:0000313" key="8">
    <source>
        <dbReference type="Proteomes" id="UP000606172"/>
    </source>
</evidence>
<dbReference type="RefSeq" id="WP_239129038.1">
    <property type="nucleotide sequence ID" value="NZ_BOOW01000023.1"/>
</dbReference>
<dbReference type="PANTHER" id="PTHR43027:SF2">
    <property type="entry name" value="TRANSPORT PERMEASE PROTEIN"/>
    <property type="match status" value="1"/>
</dbReference>
<feature type="domain" description="ABC transmembrane type-2" evidence="6">
    <location>
        <begin position="117"/>
        <end position="350"/>
    </location>
</feature>